<evidence type="ECO:0000256" key="9">
    <source>
        <dbReference type="ARBA" id="ARBA00023049"/>
    </source>
</evidence>
<evidence type="ECO:0000313" key="14">
    <source>
        <dbReference type="Proteomes" id="UP000199603"/>
    </source>
</evidence>
<dbReference type="EMBL" id="FNAG01000002">
    <property type="protein sequence ID" value="SDD35706.1"/>
    <property type="molecule type" value="Genomic_DNA"/>
</dbReference>
<evidence type="ECO:0000313" key="13">
    <source>
        <dbReference type="EMBL" id="SDD35706.1"/>
    </source>
</evidence>
<dbReference type="InterPro" id="IPR050083">
    <property type="entry name" value="HtpX_protease"/>
</dbReference>
<dbReference type="PANTHER" id="PTHR43221">
    <property type="entry name" value="PROTEASE HTPX"/>
    <property type="match status" value="1"/>
</dbReference>
<evidence type="ECO:0000256" key="10">
    <source>
        <dbReference type="ARBA" id="ARBA00023136"/>
    </source>
</evidence>
<keyword evidence="5" id="KW-0479">Metal-binding</keyword>
<feature type="transmembrane region" description="Helical" evidence="11">
    <location>
        <begin position="52"/>
        <end position="70"/>
    </location>
</feature>
<evidence type="ECO:0000256" key="11">
    <source>
        <dbReference type="SAM" id="Phobius"/>
    </source>
</evidence>
<dbReference type="InterPro" id="IPR001915">
    <property type="entry name" value="Peptidase_M48"/>
</dbReference>
<keyword evidence="4 11" id="KW-0812">Transmembrane</keyword>
<keyword evidence="9" id="KW-0482">Metalloprotease</keyword>
<accession>A0A1G6U4T9</accession>
<keyword evidence="3 13" id="KW-0645">Protease</keyword>
<evidence type="ECO:0000256" key="1">
    <source>
        <dbReference type="ARBA" id="ARBA00001947"/>
    </source>
</evidence>
<dbReference type="AlphaFoldDB" id="A0A1G6U4T9"/>
<dbReference type="GO" id="GO:0046872">
    <property type="term" value="F:metal ion binding"/>
    <property type="evidence" value="ECO:0007669"/>
    <property type="project" value="UniProtKB-KW"/>
</dbReference>
<evidence type="ECO:0000256" key="3">
    <source>
        <dbReference type="ARBA" id="ARBA00022670"/>
    </source>
</evidence>
<feature type="domain" description="Peptidase M48" evidence="12">
    <location>
        <begin position="97"/>
        <end position="327"/>
    </location>
</feature>
<dbReference type="OrthoDB" id="15218at2"/>
<feature type="transmembrane region" description="Helical" evidence="11">
    <location>
        <begin position="224"/>
        <end position="246"/>
    </location>
</feature>
<dbReference type="GO" id="GO:0004222">
    <property type="term" value="F:metalloendopeptidase activity"/>
    <property type="evidence" value="ECO:0007669"/>
    <property type="project" value="InterPro"/>
</dbReference>
<keyword evidence="8 11" id="KW-1133">Transmembrane helix</keyword>
<evidence type="ECO:0000256" key="5">
    <source>
        <dbReference type="ARBA" id="ARBA00022723"/>
    </source>
</evidence>
<keyword evidence="6" id="KW-0378">Hydrolase</keyword>
<dbReference type="GO" id="GO:0006508">
    <property type="term" value="P:proteolysis"/>
    <property type="evidence" value="ECO:0007669"/>
    <property type="project" value="UniProtKB-KW"/>
</dbReference>
<evidence type="ECO:0000256" key="2">
    <source>
        <dbReference type="ARBA" id="ARBA00022475"/>
    </source>
</evidence>
<feature type="transmembrane region" description="Helical" evidence="11">
    <location>
        <begin position="21"/>
        <end position="46"/>
    </location>
</feature>
<comment type="cofactor">
    <cofactor evidence="1">
        <name>Zn(2+)</name>
        <dbReference type="ChEBI" id="CHEBI:29105"/>
    </cofactor>
</comment>
<gene>
    <name evidence="13" type="ORF">SAMN04488509_102138</name>
</gene>
<keyword evidence="14" id="KW-1185">Reference proteome</keyword>
<keyword evidence="2" id="KW-1003">Cell membrane</keyword>
<evidence type="ECO:0000256" key="6">
    <source>
        <dbReference type="ARBA" id="ARBA00022801"/>
    </source>
</evidence>
<sequence length="674" mass="73078">MKFFDTQRREARRRSLWQFAYLGAIAATVLSIAGLCLVLLMALGWVQEAPGRAFAALLAAVVAGVTAAVLRAPLRGASAELQAQRLGAIALDTEGNAEHRQLRNVCEEMAISAAIPAPPIRLLPHSTSVNAFALGRSREDAVLVVSAGSFVHLTRDELQALMAWCIGRVRDGDCALDTELLSLHHGLIAPFELCIDLFRALMARAARISLGYTRHGDPADARNFAMLLGLPLLLGAVISGLGYVLASLLQAAAVRRGMFKADAAVVELTRHREPLLSLLLKLGHDYPLSRMNIDLADELSHFCFAPSGWLARLFIETHPSVERRLKRHAAGIDRSSLDLQPRRRASSEASAWTQTAPLDAEAAAHWARLAQRASPPAAAAVLASPPVFAPAPPAESGIRARTADETPEVAALLATTPPTLQRSAQDAERSEPMVLQHRDDAVAGLLALFVLPLVPGALRLLLAGNRELFERGLPAAEPWYQRLRVLEGPARVALIEQCWPHLASLPAPLARRLRLAIQRQILSDGRIDLAEWTQWAVLESLGRQLAGALPTVRRQSLSLREAEVRQILLWMARRNTDSPAAALLALQAQESALGLKRSPRLPTEHPALFDSAVDRLGLLQPQDQRLLLAALVSMAAADGRLCAQEWLLLRGLAALWDLSPTQLPDAFRIGLADA</sequence>
<dbReference type="Gene3D" id="3.30.2010.10">
    <property type="entry name" value="Metalloproteases ('zincins'), catalytic domain"/>
    <property type="match status" value="1"/>
</dbReference>
<name>A0A1G6U4T9_9GAMM</name>
<protein>
    <submittedName>
        <fullName evidence="13">Zn-dependent protease with chaperone function</fullName>
    </submittedName>
</protein>
<dbReference type="Pfam" id="PF01435">
    <property type="entry name" value="Peptidase_M48"/>
    <property type="match status" value="1"/>
</dbReference>
<dbReference type="STRING" id="265719.SAMN04488509_102138"/>
<keyword evidence="10 11" id="KW-0472">Membrane</keyword>
<dbReference type="SUPFAM" id="SSF158682">
    <property type="entry name" value="TerB-like"/>
    <property type="match status" value="1"/>
</dbReference>
<dbReference type="RefSeq" id="WP_091239794.1">
    <property type="nucleotide sequence ID" value="NZ_FNAG01000002.1"/>
</dbReference>
<evidence type="ECO:0000256" key="4">
    <source>
        <dbReference type="ARBA" id="ARBA00022692"/>
    </source>
</evidence>
<evidence type="ECO:0000256" key="7">
    <source>
        <dbReference type="ARBA" id="ARBA00022833"/>
    </source>
</evidence>
<proteinExistence type="predicted"/>
<reference evidence="13 14" key="1">
    <citation type="submission" date="2016-10" db="EMBL/GenBank/DDBJ databases">
        <authorList>
            <person name="de Groot N.N."/>
        </authorList>
    </citation>
    <scope>NUCLEOTIDE SEQUENCE [LARGE SCALE GENOMIC DNA]</scope>
    <source>
        <strain evidence="13 14">DSM 16957</strain>
    </source>
</reference>
<keyword evidence="7" id="KW-0862">Zinc</keyword>
<organism evidence="13 14">
    <name type="scientific">Aquimonas voraii</name>
    <dbReference type="NCBI Taxonomy" id="265719"/>
    <lineage>
        <taxon>Bacteria</taxon>
        <taxon>Pseudomonadati</taxon>
        <taxon>Pseudomonadota</taxon>
        <taxon>Gammaproteobacteria</taxon>
        <taxon>Lysobacterales</taxon>
        <taxon>Lysobacteraceae</taxon>
        <taxon>Aquimonas</taxon>
    </lineage>
</organism>
<evidence type="ECO:0000259" key="12">
    <source>
        <dbReference type="Pfam" id="PF01435"/>
    </source>
</evidence>
<dbReference type="PANTHER" id="PTHR43221:SF2">
    <property type="entry name" value="PROTEASE HTPX HOMOLOG"/>
    <property type="match status" value="1"/>
</dbReference>
<dbReference type="InterPro" id="IPR029024">
    <property type="entry name" value="TerB-like"/>
</dbReference>
<evidence type="ECO:0000256" key="8">
    <source>
        <dbReference type="ARBA" id="ARBA00022989"/>
    </source>
</evidence>
<dbReference type="Proteomes" id="UP000199603">
    <property type="component" value="Unassembled WGS sequence"/>
</dbReference>